<evidence type="ECO:0000259" key="7">
    <source>
        <dbReference type="PROSITE" id="PS51039"/>
    </source>
</evidence>
<dbReference type="SMART" id="SM00154">
    <property type="entry name" value="ZnF_AN1"/>
    <property type="match status" value="2"/>
</dbReference>
<feature type="domain" description="AN1-type" evidence="7">
    <location>
        <begin position="10"/>
        <end position="58"/>
    </location>
</feature>
<dbReference type="InterPro" id="IPR000058">
    <property type="entry name" value="Znf_AN1"/>
</dbReference>
<keyword evidence="4" id="KW-0862">Zinc</keyword>
<dbReference type="SUPFAM" id="SSF118310">
    <property type="entry name" value="AN1-like Zinc finger"/>
    <property type="match status" value="2"/>
</dbReference>
<dbReference type="KEGG" id="atr:18435598"/>
<keyword evidence="9" id="KW-1185">Reference proteome</keyword>
<keyword evidence="2" id="KW-0479">Metal-binding</keyword>
<accession>W1PI31</accession>
<evidence type="ECO:0000256" key="3">
    <source>
        <dbReference type="ARBA" id="ARBA00022771"/>
    </source>
</evidence>
<organism evidence="8 9">
    <name type="scientific">Amborella trichopoda</name>
    <dbReference type="NCBI Taxonomy" id="13333"/>
    <lineage>
        <taxon>Eukaryota</taxon>
        <taxon>Viridiplantae</taxon>
        <taxon>Streptophyta</taxon>
        <taxon>Embryophyta</taxon>
        <taxon>Tracheophyta</taxon>
        <taxon>Spermatophyta</taxon>
        <taxon>Magnoliopsida</taxon>
        <taxon>Amborellales</taxon>
        <taxon>Amborellaceae</taxon>
        <taxon>Amborella</taxon>
    </lineage>
</organism>
<name>W1PI31_AMBTC</name>
<dbReference type="GO" id="GO:0008270">
    <property type="term" value="F:zinc ion binding"/>
    <property type="evidence" value="ECO:0007669"/>
    <property type="project" value="UniProtKB-KW"/>
</dbReference>
<evidence type="ECO:0000256" key="1">
    <source>
        <dbReference type="ARBA" id="ARBA00003732"/>
    </source>
</evidence>
<dbReference type="Pfam" id="PF01428">
    <property type="entry name" value="zf-AN1"/>
    <property type="match status" value="2"/>
</dbReference>
<evidence type="ECO:0000313" key="8">
    <source>
        <dbReference type="EMBL" id="ERN07379.1"/>
    </source>
</evidence>
<dbReference type="Gene3D" id="4.10.1110.10">
    <property type="entry name" value="AN1-like Zinc finger"/>
    <property type="match status" value="2"/>
</dbReference>
<dbReference type="PROSITE" id="PS51039">
    <property type="entry name" value="ZF_AN1"/>
    <property type="match status" value="2"/>
</dbReference>
<evidence type="ECO:0000256" key="6">
    <source>
        <dbReference type="SAM" id="Coils"/>
    </source>
</evidence>
<dbReference type="OMA" id="YKSHECP"/>
<dbReference type="InterPro" id="IPR035896">
    <property type="entry name" value="AN1-like_Znf"/>
</dbReference>
<keyword evidence="3 5" id="KW-0863">Zinc-finger</keyword>
<reference evidence="9" key="1">
    <citation type="journal article" date="2013" name="Science">
        <title>The Amborella genome and the evolution of flowering plants.</title>
        <authorList>
            <consortium name="Amborella Genome Project"/>
        </authorList>
    </citation>
    <scope>NUCLEOTIDE SEQUENCE [LARGE SCALE GENOMIC DNA]</scope>
</reference>
<evidence type="ECO:0000313" key="9">
    <source>
        <dbReference type="Proteomes" id="UP000017836"/>
    </source>
</evidence>
<dbReference type="AlphaFoldDB" id="W1PI31"/>
<gene>
    <name evidence="8" type="ORF">AMTR_s00019p00239070</name>
</gene>
<protein>
    <recommendedName>
        <fullName evidence="7">AN1-type domain-containing protein</fullName>
    </recommendedName>
</protein>
<evidence type="ECO:0000256" key="5">
    <source>
        <dbReference type="PROSITE-ProRule" id="PRU00449"/>
    </source>
</evidence>
<dbReference type="GO" id="GO:0009737">
    <property type="term" value="P:response to abscisic acid"/>
    <property type="evidence" value="ECO:0007669"/>
    <property type="project" value="EnsemblPlants"/>
</dbReference>
<dbReference type="HOGENOM" id="CLU_061621_1_1_1"/>
<proteinExistence type="predicted"/>
<dbReference type="GO" id="GO:0005737">
    <property type="term" value="C:cytoplasm"/>
    <property type="evidence" value="ECO:0000318"/>
    <property type="project" value="GO_Central"/>
</dbReference>
<dbReference type="eggNOG" id="KOG3183">
    <property type="taxonomic scope" value="Eukaryota"/>
</dbReference>
<dbReference type="Gramene" id="ERN07379">
    <property type="protein sequence ID" value="ERN07379"/>
    <property type="gene ID" value="AMTR_s00019p00239070"/>
</dbReference>
<feature type="domain" description="AN1-type" evidence="7">
    <location>
        <begin position="92"/>
        <end position="142"/>
    </location>
</feature>
<dbReference type="STRING" id="13333.W1PI31"/>
<feature type="coiled-coil region" evidence="6">
    <location>
        <begin position="69"/>
        <end position="96"/>
    </location>
</feature>
<keyword evidence="6" id="KW-0175">Coiled coil</keyword>
<dbReference type="PANTHER" id="PTHR14677">
    <property type="entry name" value="ARSENITE INDUCUBLE RNA ASSOCIATED PROTEIN AIP-1-RELATED"/>
    <property type="match status" value="1"/>
</dbReference>
<dbReference type="PANTHER" id="PTHR14677:SF20">
    <property type="entry name" value="ZINC FINGER AN1-TYPE CONTAINING 2A-RELATED"/>
    <property type="match status" value="1"/>
</dbReference>
<dbReference type="Proteomes" id="UP000017836">
    <property type="component" value="Unassembled WGS sequence"/>
</dbReference>
<evidence type="ECO:0000256" key="2">
    <source>
        <dbReference type="ARBA" id="ARBA00022723"/>
    </source>
</evidence>
<evidence type="ECO:0000256" key="4">
    <source>
        <dbReference type="ARBA" id="ARBA00022833"/>
    </source>
</evidence>
<dbReference type="OrthoDB" id="431929at2759"/>
<comment type="function">
    <text evidence="1">May be involved in environmental stress response.</text>
</comment>
<sequence length="158" mass="17715">MARTGTEAFVDLGKHCSWAECNQLDFLPFTCDGCRRDFCAEHRSYESHDCSKAHPKNRVVILCDLCSASMETAEDLEKHQENSRECEENRKQKQKKRCSVGGCREILTFSNTIACKSCGMKTCLKHRFPRDHACGACAVAAAATSRVRVDKGQALRVH</sequence>
<dbReference type="EMBL" id="KI393807">
    <property type="protein sequence ID" value="ERN07379.1"/>
    <property type="molecule type" value="Genomic_DNA"/>
</dbReference>